<dbReference type="Gene3D" id="3.30.70.2970">
    <property type="entry name" value="Protein of unknown function (DUF541), domain 2"/>
    <property type="match status" value="1"/>
</dbReference>
<proteinExistence type="predicted"/>
<dbReference type="Proteomes" id="UP000249417">
    <property type="component" value="Unassembled WGS sequence"/>
</dbReference>
<evidence type="ECO:0000313" key="2">
    <source>
        <dbReference type="EMBL" id="PZQ47083.1"/>
    </source>
</evidence>
<evidence type="ECO:0000313" key="3">
    <source>
        <dbReference type="Proteomes" id="UP000249417"/>
    </source>
</evidence>
<dbReference type="InterPro" id="IPR016907">
    <property type="entry name" value="UCP029033"/>
</dbReference>
<dbReference type="PANTHER" id="PTHR34387:SF2">
    <property type="entry name" value="SLR1258 PROTEIN"/>
    <property type="match status" value="1"/>
</dbReference>
<comment type="caution">
    <text evidence="2">The sequence shown here is derived from an EMBL/GenBank/DDBJ whole genome shotgun (WGS) entry which is preliminary data.</text>
</comment>
<accession>A0A2W5PX83</accession>
<keyword evidence="1" id="KW-1133">Transmembrane helix</keyword>
<dbReference type="InterPro" id="IPR052022">
    <property type="entry name" value="26kDa_periplasmic_antigen"/>
</dbReference>
<name>A0A2W5PX83_9BACT</name>
<organism evidence="2 3">
    <name type="scientific">Micavibrio aeruginosavorus</name>
    <dbReference type="NCBI Taxonomy" id="349221"/>
    <lineage>
        <taxon>Bacteria</taxon>
        <taxon>Pseudomonadati</taxon>
        <taxon>Bdellovibrionota</taxon>
        <taxon>Bdellovibrionia</taxon>
        <taxon>Bdellovibrionales</taxon>
        <taxon>Pseudobdellovibrionaceae</taxon>
        <taxon>Micavibrio</taxon>
    </lineage>
</organism>
<dbReference type="Pfam" id="PF04402">
    <property type="entry name" value="SIMPL"/>
    <property type="match status" value="1"/>
</dbReference>
<dbReference type="EMBL" id="QFQB01000017">
    <property type="protein sequence ID" value="PZQ47083.1"/>
    <property type="molecule type" value="Genomic_DNA"/>
</dbReference>
<dbReference type="GO" id="GO:0006974">
    <property type="term" value="P:DNA damage response"/>
    <property type="evidence" value="ECO:0007669"/>
    <property type="project" value="TreeGrafter"/>
</dbReference>
<protein>
    <submittedName>
        <fullName evidence="2">SIMPL domain-containing protein</fullName>
    </submittedName>
</protein>
<dbReference type="PANTHER" id="PTHR34387">
    <property type="entry name" value="SLR1258 PROTEIN"/>
    <property type="match status" value="1"/>
</dbReference>
<dbReference type="PIRSF" id="PIRSF029033">
    <property type="entry name" value="UCP029033"/>
    <property type="match status" value="1"/>
</dbReference>
<dbReference type="InterPro" id="IPR007497">
    <property type="entry name" value="SIMPL/DUF541"/>
</dbReference>
<evidence type="ECO:0000256" key="1">
    <source>
        <dbReference type="SAM" id="Phobius"/>
    </source>
</evidence>
<reference evidence="2 3" key="1">
    <citation type="submission" date="2017-08" db="EMBL/GenBank/DDBJ databases">
        <title>Infants hospitalized years apart are colonized by the same room-sourced microbial strains.</title>
        <authorList>
            <person name="Brooks B."/>
            <person name="Olm M.R."/>
            <person name="Firek B.A."/>
            <person name="Baker R."/>
            <person name="Thomas B.C."/>
            <person name="Morowitz M.J."/>
            <person name="Banfield J.F."/>
        </authorList>
    </citation>
    <scope>NUCLEOTIDE SEQUENCE [LARGE SCALE GENOMIC DNA]</scope>
    <source>
        <strain evidence="2">S2_005_002_R2_29</strain>
    </source>
</reference>
<keyword evidence="1" id="KW-0812">Transmembrane</keyword>
<feature type="transmembrane region" description="Helical" evidence="1">
    <location>
        <begin position="6"/>
        <end position="28"/>
    </location>
</feature>
<dbReference type="AlphaFoldDB" id="A0A2W5PX83"/>
<keyword evidence="1" id="KW-0472">Membrane</keyword>
<sequence>MNTGNIIAASILAVGIAVGGCFVGHGLFDFRGSARSVEVRGLAEKQVKADIAVWTVRHGANAPSLAEAQTQIARNSEALKKFFAANGIKEDEITIGDGSVWEDRRNDGSVFYNVERSFIVRTKDIDTVQKANQKVYDLVSDGVVIRSATPRYSFSGLNAIKPDMIGEATKNAREAAKRFAQDSGSEVGAILSANQGLFSIAARDGGSNEDEGTFVDKTVRVVTTVNFMIKD</sequence>
<gene>
    <name evidence="2" type="ORF">DI551_03945</name>
</gene>